<dbReference type="Gene3D" id="1.10.10.60">
    <property type="entry name" value="Homeodomain-like"/>
    <property type="match status" value="2"/>
</dbReference>
<dbReference type="EMBL" id="JACYFC010000002">
    <property type="protein sequence ID" value="MBD5770623.1"/>
    <property type="molecule type" value="Genomic_DNA"/>
</dbReference>
<dbReference type="SUPFAM" id="SSF55136">
    <property type="entry name" value="Probable bacterial effector-binding domain"/>
    <property type="match status" value="1"/>
</dbReference>
<keyword evidence="6" id="KW-1185">Reference proteome</keyword>
<organism evidence="5 6">
    <name type="scientific">Marinomonas colpomeniae</name>
    <dbReference type="NCBI Taxonomy" id="2774408"/>
    <lineage>
        <taxon>Bacteria</taxon>
        <taxon>Pseudomonadati</taxon>
        <taxon>Pseudomonadota</taxon>
        <taxon>Gammaproteobacteria</taxon>
        <taxon>Oceanospirillales</taxon>
        <taxon>Oceanospirillaceae</taxon>
        <taxon>Marinomonas</taxon>
    </lineage>
</organism>
<evidence type="ECO:0000256" key="3">
    <source>
        <dbReference type="ARBA" id="ARBA00023163"/>
    </source>
</evidence>
<dbReference type="PANTHER" id="PTHR47504">
    <property type="entry name" value="RIGHT ORIGIN-BINDING PROTEIN"/>
    <property type="match status" value="1"/>
</dbReference>
<dbReference type="InterPro" id="IPR050959">
    <property type="entry name" value="MarA-like"/>
</dbReference>
<dbReference type="Proteomes" id="UP000604161">
    <property type="component" value="Unassembled WGS sequence"/>
</dbReference>
<keyword evidence="3" id="KW-0804">Transcription</keyword>
<dbReference type="InterPro" id="IPR009057">
    <property type="entry name" value="Homeodomain-like_sf"/>
</dbReference>
<dbReference type="RefSeq" id="WP_191594011.1">
    <property type="nucleotide sequence ID" value="NZ_JACYFC010000002.1"/>
</dbReference>
<dbReference type="PROSITE" id="PS01124">
    <property type="entry name" value="HTH_ARAC_FAMILY_2"/>
    <property type="match status" value="1"/>
</dbReference>
<evidence type="ECO:0000256" key="1">
    <source>
        <dbReference type="ARBA" id="ARBA00023015"/>
    </source>
</evidence>
<keyword evidence="1" id="KW-0805">Transcription regulation</keyword>
<name>A0ABR8NXK5_9GAMM</name>
<dbReference type="InterPro" id="IPR018060">
    <property type="entry name" value="HTH_AraC"/>
</dbReference>
<dbReference type="PANTHER" id="PTHR47504:SF5">
    <property type="entry name" value="RIGHT ORIGIN-BINDING PROTEIN"/>
    <property type="match status" value="1"/>
</dbReference>
<evidence type="ECO:0000256" key="2">
    <source>
        <dbReference type="ARBA" id="ARBA00023125"/>
    </source>
</evidence>
<evidence type="ECO:0000313" key="6">
    <source>
        <dbReference type="Proteomes" id="UP000604161"/>
    </source>
</evidence>
<dbReference type="InterPro" id="IPR010499">
    <property type="entry name" value="AraC_E-bd"/>
</dbReference>
<sequence length="302" mass="35275">MPTTATLTRIEKVLDYIHEHLDEPINVTNLAEKSCWSRWQFQRVFGNATGLTVAQYVRELRLSNAAELLLENQSRHLEIALACGFESEISFSRAFKQMFQCSPREYRQRGKRIGLRTPLKYSTPKRTWITPTAFTQIRIENRAAFSITGSSDWIYGPFSEKPDFIERVPQVWRALWQAIETRNINCLMDNPIGVIDNRKQTERPEQLLYWAGYPSEAQQKRMEILNIPEQEYAVIPVHGEISALESAVEWFIGHWLPESNYSSIAGFELELYSPNYDPASKDSYMEYWLPIEPRRIPDSRKF</sequence>
<keyword evidence="2" id="KW-0238">DNA-binding</keyword>
<protein>
    <submittedName>
        <fullName evidence="5">AraC family transcriptional regulator</fullName>
    </submittedName>
</protein>
<dbReference type="SUPFAM" id="SSF46689">
    <property type="entry name" value="Homeodomain-like"/>
    <property type="match status" value="2"/>
</dbReference>
<dbReference type="Pfam" id="PF06445">
    <property type="entry name" value="GyrI-like"/>
    <property type="match status" value="1"/>
</dbReference>
<proteinExistence type="predicted"/>
<reference evidence="5 6" key="1">
    <citation type="submission" date="2020-09" db="EMBL/GenBank/DDBJ databases">
        <title>Marinomonas sp. nov., isolated from the cysticercosis algae of Qingdao, China.</title>
        <authorList>
            <person name="Sun X."/>
        </authorList>
    </citation>
    <scope>NUCLEOTIDE SEQUENCE [LARGE SCALE GENOMIC DNA]</scope>
    <source>
        <strain evidence="5 6">SM2066</strain>
    </source>
</reference>
<dbReference type="Pfam" id="PF12833">
    <property type="entry name" value="HTH_18"/>
    <property type="match status" value="1"/>
</dbReference>
<accession>A0ABR8NXK5</accession>
<dbReference type="Gene3D" id="3.20.80.10">
    <property type="entry name" value="Regulatory factor, effector binding domain"/>
    <property type="match status" value="1"/>
</dbReference>
<dbReference type="InterPro" id="IPR011256">
    <property type="entry name" value="Reg_factor_effector_dom_sf"/>
</dbReference>
<gene>
    <name evidence="5" type="ORF">IF202_06135</name>
</gene>
<dbReference type="InterPro" id="IPR029442">
    <property type="entry name" value="GyrI-like"/>
</dbReference>
<dbReference type="SMART" id="SM00342">
    <property type="entry name" value="HTH_ARAC"/>
    <property type="match status" value="1"/>
</dbReference>
<evidence type="ECO:0000259" key="4">
    <source>
        <dbReference type="PROSITE" id="PS01124"/>
    </source>
</evidence>
<evidence type="ECO:0000313" key="5">
    <source>
        <dbReference type="EMBL" id="MBD5770623.1"/>
    </source>
</evidence>
<comment type="caution">
    <text evidence="5">The sequence shown here is derived from an EMBL/GenBank/DDBJ whole genome shotgun (WGS) entry which is preliminary data.</text>
</comment>
<dbReference type="SMART" id="SM00871">
    <property type="entry name" value="AraC_E_bind"/>
    <property type="match status" value="1"/>
</dbReference>
<feature type="domain" description="HTH araC/xylS-type" evidence="4">
    <location>
        <begin position="11"/>
        <end position="109"/>
    </location>
</feature>